<proteinExistence type="predicted"/>
<sequence>MRITKLFLSLAILSVMLATACSNTMPTKDIGKLYSLALDAYMPIDEGLNGGMKYIAIDMSNFKDLDDKDKGQILKHFNKYNVEVMEATYEQLKAKGLYDPKTMVLNGILLRVEKTEILNNKFVVEGSKYRAALGAIGTKVVVELKNDKWQVTKAATTWES</sequence>
<evidence type="ECO:0000313" key="3">
    <source>
        <dbReference type="Proteomes" id="UP000297900"/>
    </source>
</evidence>
<organism evidence="2 3">
    <name type="scientific">Cohnella luojiensis</name>
    <dbReference type="NCBI Taxonomy" id="652876"/>
    <lineage>
        <taxon>Bacteria</taxon>
        <taxon>Bacillati</taxon>
        <taxon>Bacillota</taxon>
        <taxon>Bacilli</taxon>
        <taxon>Bacillales</taxon>
        <taxon>Paenibacillaceae</taxon>
        <taxon>Cohnella</taxon>
    </lineage>
</organism>
<keyword evidence="1" id="KW-0732">Signal</keyword>
<accession>A0A4Y8M0E2</accession>
<name>A0A4Y8M0E2_9BACL</name>
<reference evidence="2 3" key="1">
    <citation type="submission" date="2019-03" db="EMBL/GenBank/DDBJ databases">
        <title>Cohnella endophytica sp. nov., a novel endophytic bacterium isolated from bark of Sonneratia apetala.</title>
        <authorList>
            <person name="Tuo L."/>
        </authorList>
    </citation>
    <scope>NUCLEOTIDE SEQUENCE [LARGE SCALE GENOMIC DNA]</scope>
    <source>
        <strain evidence="2 3">CCTCC AB 208254</strain>
    </source>
</reference>
<evidence type="ECO:0000256" key="1">
    <source>
        <dbReference type="SAM" id="SignalP"/>
    </source>
</evidence>
<dbReference type="Proteomes" id="UP000297900">
    <property type="component" value="Unassembled WGS sequence"/>
</dbReference>
<feature type="signal peptide" evidence="1">
    <location>
        <begin position="1"/>
        <end position="20"/>
    </location>
</feature>
<gene>
    <name evidence="2" type="ORF">E2980_14200</name>
</gene>
<dbReference type="PROSITE" id="PS51257">
    <property type="entry name" value="PROKAR_LIPOPROTEIN"/>
    <property type="match status" value="1"/>
</dbReference>
<keyword evidence="3" id="KW-1185">Reference proteome</keyword>
<dbReference type="AlphaFoldDB" id="A0A4Y8M0E2"/>
<dbReference type="RefSeq" id="WP_135152855.1">
    <property type="nucleotide sequence ID" value="NZ_SOMN01000020.1"/>
</dbReference>
<evidence type="ECO:0000313" key="2">
    <source>
        <dbReference type="EMBL" id="TFE25200.1"/>
    </source>
</evidence>
<feature type="chain" id="PRO_5021492808" evidence="1">
    <location>
        <begin position="21"/>
        <end position="160"/>
    </location>
</feature>
<comment type="caution">
    <text evidence="2">The sequence shown here is derived from an EMBL/GenBank/DDBJ whole genome shotgun (WGS) entry which is preliminary data.</text>
</comment>
<protein>
    <submittedName>
        <fullName evidence="2">Peptide ABC transporter substrate-binding protein</fullName>
    </submittedName>
</protein>
<dbReference type="EMBL" id="SOMN01000020">
    <property type="protein sequence ID" value="TFE25200.1"/>
    <property type="molecule type" value="Genomic_DNA"/>
</dbReference>
<dbReference type="OrthoDB" id="2085435at2"/>